<feature type="region of interest" description="Disordered" evidence="2">
    <location>
        <begin position="127"/>
        <end position="155"/>
    </location>
</feature>
<proteinExistence type="predicted"/>
<keyword evidence="4" id="KW-1185">Reference proteome</keyword>
<name>A0AAD4HAT9_9FUNG</name>
<dbReference type="PANTHER" id="PTHR28190:SF2">
    <property type="entry name" value="MIGRATION PROTEIN, PUTATIVE (AFU_ORTHOLOGUE AFUA_2G07730)-RELATED"/>
    <property type="match status" value="1"/>
</dbReference>
<organism evidence="3 4">
    <name type="scientific">Linnemannia exigua</name>
    <dbReference type="NCBI Taxonomy" id="604196"/>
    <lineage>
        <taxon>Eukaryota</taxon>
        <taxon>Fungi</taxon>
        <taxon>Fungi incertae sedis</taxon>
        <taxon>Mucoromycota</taxon>
        <taxon>Mortierellomycotina</taxon>
        <taxon>Mortierellomycetes</taxon>
        <taxon>Mortierellales</taxon>
        <taxon>Mortierellaceae</taxon>
        <taxon>Linnemannia</taxon>
    </lineage>
</organism>
<evidence type="ECO:0000313" key="3">
    <source>
        <dbReference type="EMBL" id="KAG0279347.1"/>
    </source>
</evidence>
<dbReference type="GO" id="GO:0015631">
    <property type="term" value="F:tubulin binding"/>
    <property type="evidence" value="ECO:0007669"/>
    <property type="project" value="TreeGrafter"/>
</dbReference>
<keyword evidence="1" id="KW-0175">Coiled coil</keyword>
<reference evidence="3" key="1">
    <citation type="journal article" date="2020" name="Fungal Divers.">
        <title>Resolving the Mortierellaceae phylogeny through synthesis of multi-gene phylogenetics and phylogenomics.</title>
        <authorList>
            <person name="Vandepol N."/>
            <person name="Liber J."/>
            <person name="Desiro A."/>
            <person name="Na H."/>
            <person name="Kennedy M."/>
            <person name="Barry K."/>
            <person name="Grigoriev I.V."/>
            <person name="Miller A.N."/>
            <person name="O'Donnell K."/>
            <person name="Stajich J.E."/>
            <person name="Bonito G."/>
        </authorList>
    </citation>
    <scope>NUCLEOTIDE SEQUENCE</scope>
    <source>
        <strain evidence="3">NRRL 28262</strain>
    </source>
</reference>
<dbReference type="GO" id="GO:0000226">
    <property type="term" value="P:microtubule cytoskeleton organization"/>
    <property type="evidence" value="ECO:0007669"/>
    <property type="project" value="TreeGrafter"/>
</dbReference>
<dbReference type="GO" id="GO:0005938">
    <property type="term" value="C:cell cortex"/>
    <property type="evidence" value="ECO:0007669"/>
    <property type="project" value="TreeGrafter"/>
</dbReference>
<dbReference type="GO" id="GO:0005739">
    <property type="term" value="C:mitochondrion"/>
    <property type="evidence" value="ECO:0007669"/>
    <property type="project" value="TreeGrafter"/>
</dbReference>
<dbReference type="InterPro" id="IPR053005">
    <property type="entry name" value="Nuclear_Pos-Cytoskel_Interact"/>
</dbReference>
<accession>A0AAD4HAT9</accession>
<dbReference type="Proteomes" id="UP001194580">
    <property type="component" value="Unassembled WGS sequence"/>
</dbReference>
<sequence length="378" mass="42834">MSDSQWPHQPAPSTALASLQTVDEARAELEARLMGIHNDLQLTQTIGLLFVKRQEDLKNCFDQLQDLKHHQQQQQQNAGVTAGDQQEPLPDTLREQLAVLDRDFQEGQNGILGLKGLIDAQLPTIAIRPPQGESSRPGSNVLGPSALPSSVLPTQTITKPRRHKVVVPSVPSINDPSFPVQIQEELLNQVRYWTSQAEMKEKLNQEYDTKISEQERIIDALNKQRRMREESDERLKEDQWNLELMNQELRTQASELQQQLSRSLHENGKIQKALAAASEQVEQMKDKEERTAGQLELTKSRHEQDMVTMRKHSAGIQREKSDLMKKMEELKVTMAAQQQKLAKKATMEAIALAQEREELLLEPESPVEAPVLIQALAQ</sequence>
<evidence type="ECO:0000256" key="2">
    <source>
        <dbReference type="SAM" id="MobiDB-lite"/>
    </source>
</evidence>
<dbReference type="PANTHER" id="PTHR28190">
    <property type="entry name" value="NUCLEAR MIGRATION PROTEIN NUM1"/>
    <property type="match status" value="1"/>
</dbReference>
<dbReference type="AlphaFoldDB" id="A0AAD4HAT9"/>
<evidence type="ECO:0000256" key="1">
    <source>
        <dbReference type="SAM" id="Coils"/>
    </source>
</evidence>
<feature type="coiled-coil region" evidence="1">
    <location>
        <begin position="204"/>
        <end position="362"/>
    </location>
</feature>
<gene>
    <name evidence="3" type="ORF">BGZ95_001535</name>
</gene>
<dbReference type="EMBL" id="JAAAIL010000131">
    <property type="protein sequence ID" value="KAG0279347.1"/>
    <property type="molecule type" value="Genomic_DNA"/>
</dbReference>
<protein>
    <submittedName>
        <fullName evidence="3">Uncharacterized protein</fullName>
    </submittedName>
</protein>
<evidence type="ECO:0000313" key="4">
    <source>
        <dbReference type="Proteomes" id="UP001194580"/>
    </source>
</evidence>
<comment type="caution">
    <text evidence="3">The sequence shown here is derived from an EMBL/GenBank/DDBJ whole genome shotgun (WGS) entry which is preliminary data.</text>
</comment>